<protein>
    <submittedName>
        <fullName evidence="2">Class I SAM-dependent methyltransferase</fullName>
    </submittedName>
</protein>
<keyword evidence="2" id="KW-0489">Methyltransferase</keyword>
<accession>A0A4Q7JE01</accession>
<evidence type="ECO:0000313" key="2">
    <source>
        <dbReference type="EMBL" id="RZQ65667.1"/>
    </source>
</evidence>
<dbReference type="GO" id="GO:0032259">
    <property type="term" value="P:methylation"/>
    <property type="evidence" value="ECO:0007669"/>
    <property type="project" value="UniProtKB-KW"/>
</dbReference>
<dbReference type="PANTHER" id="PTHR43861">
    <property type="entry name" value="TRANS-ACONITATE 2-METHYLTRANSFERASE-RELATED"/>
    <property type="match status" value="1"/>
</dbReference>
<sequence length="229" mass="25432">MLTVDFGRFPVGPGDRVLDLGCGAGRHAAEAYRRGADVVAVDVDETDLKHVRDLLGGMPGHGRAAPVRADGFALPFADATFDRVIVAEVLEHIPDDRGLLAEAVRVLRPGGLLAATVPRWWPERICWALSEEYHRVEGGHVRIYRRGQLLRLLRTAGLVTVSSHHAHALHAPFWWLKAAVGLDDEHVLVRRYHQFLCWDILRGPKPVRIAERALNPVLGKSVVVYARKP</sequence>
<comment type="caution">
    <text evidence="2">The sequence shown here is derived from an EMBL/GenBank/DDBJ whole genome shotgun (WGS) entry which is preliminary data.</text>
</comment>
<dbReference type="OrthoDB" id="9810247at2"/>
<dbReference type="InterPro" id="IPR029063">
    <property type="entry name" value="SAM-dependent_MTases_sf"/>
</dbReference>
<dbReference type="CDD" id="cd02440">
    <property type="entry name" value="AdoMet_MTases"/>
    <property type="match status" value="1"/>
</dbReference>
<dbReference type="GO" id="GO:0008757">
    <property type="term" value="F:S-adenosylmethionine-dependent methyltransferase activity"/>
    <property type="evidence" value="ECO:0007669"/>
    <property type="project" value="InterPro"/>
</dbReference>
<evidence type="ECO:0000313" key="3">
    <source>
        <dbReference type="Proteomes" id="UP000292003"/>
    </source>
</evidence>
<reference evidence="2 3" key="1">
    <citation type="submission" date="2019-02" db="EMBL/GenBank/DDBJ databases">
        <title>Draft genome sequence of Amycolatopsis sp. 8-3EHSu isolated from roots of Suaeda maritima.</title>
        <authorList>
            <person name="Duangmal K."/>
            <person name="Chantavorakit T."/>
        </authorList>
    </citation>
    <scope>NUCLEOTIDE SEQUENCE [LARGE SCALE GENOMIC DNA]</scope>
    <source>
        <strain evidence="2 3">8-3EHSu</strain>
    </source>
</reference>
<feature type="domain" description="Methyltransferase type 11" evidence="1">
    <location>
        <begin position="18"/>
        <end position="114"/>
    </location>
</feature>
<dbReference type="AlphaFoldDB" id="A0A4Q7JE01"/>
<keyword evidence="3" id="KW-1185">Reference proteome</keyword>
<keyword evidence="2" id="KW-0808">Transferase</keyword>
<dbReference type="Proteomes" id="UP000292003">
    <property type="component" value="Unassembled WGS sequence"/>
</dbReference>
<dbReference type="SUPFAM" id="SSF53335">
    <property type="entry name" value="S-adenosyl-L-methionine-dependent methyltransferases"/>
    <property type="match status" value="1"/>
</dbReference>
<dbReference type="InterPro" id="IPR013216">
    <property type="entry name" value="Methyltransf_11"/>
</dbReference>
<dbReference type="Pfam" id="PF08241">
    <property type="entry name" value="Methyltransf_11"/>
    <property type="match status" value="1"/>
</dbReference>
<gene>
    <name evidence="2" type="ORF">EWH70_00795</name>
</gene>
<dbReference type="Gene3D" id="3.40.50.150">
    <property type="entry name" value="Vaccinia Virus protein VP39"/>
    <property type="match status" value="1"/>
</dbReference>
<name>A0A4Q7JE01_9PSEU</name>
<proteinExistence type="predicted"/>
<organism evidence="2 3">
    <name type="scientific">Amycolatopsis suaedae</name>
    <dbReference type="NCBI Taxonomy" id="2510978"/>
    <lineage>
        <taxon>Bacteria</taxon>
        <taxon>Bacillati</taxon>
        <taxon>Actinomycetota</taxon>
        <taxon>Actinomycetes</taxon>
        <taxon>Pseudonocardiales</taxon>
        <taxon>Pseudonocardiaceae</taxon>
        <taxon>Amycolatopsis</taxon>
    </lineage>
</organism>
<dbReference type="RefSeq" id="WP_130473237.1">
    <property type="nucleotide sequence ID" value="NZ_SFCC01000001.1"/>
</dbReference>
<evidence type="ECO:0000259" key="1">
    <source>
        <dbReference type="Pfam" id="PF08241"/>
    </source>
</evidence>
<dbReference type="EMBL" id="SFCC01000001">
    <property type="protein sequence ID" value="RZQ65667.1"/>
    <property type="molecule type" value="Genomic_DNA"/>
</dbReference>